<geneLocation type="chloroplast" evidence="3"/>
<dbReference type="PROSITE" id="PS50935">
    <property type="entry name" value="SSB"/>
    <property type="match status" value="1"/>
</dbReference>
<reference evidence="3" key="2">
    <citation type="submission" date="2014-06" db="EMBL/GenBank/DDBJ databases">
        <authorList>
            <person name="Sabir J.S.M."/>
            <person name="Yu M."/>
            <person name="Ashworth M.P."/>
            <person name="Baeshen N.A."/>
            <person name="Baeshen M.N."/>
            <person name="Bahieldin A."/>
            <person name="Theriot E.C."/>
            <person name="Jansen R.K."/>
        </authorList>
    </citation>
    <scope>NUCLEOTIDE SEQUENCE</scope>
</reference>
<sequence>MNYTSFIGKIVKKPERSFFENDISVTEIIIKFPQLRSNNAGNIVHLSVWGKIGSEYIEYYDINDYIVVEGYISLRQPVLKSLYFQKDKQVEISVFKIYPFILNTNDKPKLKK</sequence>
<evidence type="ECO:0008006" key="4">
    <source>
        <dbReference type="Google" id="ProtNLM"/>
    </source>
</evidence>
<dbReference type="RefSeq" id="YP_009093317.1">
    <property type="nucleotide sequence ID" value="NC_025313.1"/>
</dbReference>
<protein>
    <recommendedName>
        <fullName evidence="4">Single-stranded DNA binding protein</fullName>
    </recommendedName>
</protein>
<dbReference type="InterPro" id="IPR012340">
    <property type="entry name" value="NA-bd_OB-fold"/>
</dbReference>
<reference evidence="3" key="1">
    <citation type="journal article" date="2014" name="PLoS ONE">
        <title>Conserved gene order and expanded inverted repeats characterize plastid genomes of Thalassiosirales.</title>
        <authorList>
            <person name="Sabir J.S."/>
            <person name="Yu M."/>
            <person name="Ashworth M.P."/>
            <person name="Baeshen N.A."/>
            <person name="Baeshen M.N."/>
            <person name="Bahieldin A."/>
            <person name="Theriot E.C."/>
            <person name="Jansen R.K."/>
        </authorList>
    </citation>
    <scope>NUCLEOTIDE SEQUENCE</scope>
</reference>
<gene>
    <name evidence="3" type="primary">ycf41</name>
</gene>
<proteinExistence type="predicted"/>
<evidence type="ECO:0000313" key="3">
    <source>
        <dbReference type="EMBL" id="AIR75990.1"/>
    </source>
</evidence>
<keyword evidence="1 2" id="KW-0238">DNA-binding</keyword>
<keyword evidence="3" id="KW-0150">Chloroplast</keyword>
<dbReference type="AlphaFoldDB" id="A0A089VNQ0"/>
<evidence type="ECO:0000256" key="1">
    <source>
        <dbReference type="ARBA" id="ARBA00023125"/>
    </source>
</evidence>
<dbReference type="GO" id="GO:0003697">
    <property type="term" value="F:single-stranded DNA binding"/>
    <property type="evidence" value="ECO:0007669"/>
    <property type="project" value="InterPro"/>
</dbReference>
<dbReference type="InterPro" id="IPR000424">
    <property type="entry name" value="Primosome_PriB/ssb"/>
</dbReference>
<dbReference type="GeneID" id="20834054"/>
<accession>A0A089VNQ0</accession>
<keyword evidence="3" id="KW-0934">Plastid</keyword>
<evidence type="ECO:0000256" key="2">
    <source>
        <dbReference type="PROSITE-ProRule" id="PRU00252"/>
    </source>
</evidence>
<dbReference type="Pfam" id="PF00436">
    <property type="entry name" value="SSB"/>
    <property type="match status" value="1"/>
</dbReference>
<dbReference type="EMBL" id="KJ958484">
    <property type="protein sequence ID" value="AIR75990.1"/>
    <property type="molecule type" value="Genomic_DNA"/>
</dbReference>
<name>A0A089VNQ0_CERBC</name>
<dbReference type="Gene3D" id="2.40.50.140">
    <property type="entry name" value="Nucleic acid-binding proteins"/>
    <property type="match status" value="1"/>
</dbReference>
<dbReference type="SUPFAM" id="SSF50249">
    <property type="entry name" value="Nucleic acid-binding proteins"/>
    <property type="match status" value="1"/>
</dbReference>
<organism evidence="3">
    <name type="scientific">Cerataulina bicornis</name>
    <name type="common">Diatom</name>
    <name type="synonym">Cerataulina daemon</name>
    <dbReference type="NCBI Taxonomy" id="1527800"/>
    <lineage>
        <taxon>Eukaryota</taxon>
        <taxon>Sar</taxon>
        <taxon>Stramenopiles</taxon>
        <taxon>Ochrophyta</taxon>
        <taxon>Bacillariophyta</taxon>
        <taxon>Mediophyceae</taxon>
        <taxon>Biddulphiophycidae</taxon>
        <taxon>Hemiaulales</taxon>
        <taxon>Hemiaulaceae</taxon>
        <taxon>Cerataulina</taxon>
    </lineage>
</organism>